<dbReference type="Proteomes" id="UP001168098">
    <property type="component" value="Unassembled WGS sequence"/>
</dbReference>
<dbReference type="CDD" id="cd08958">
    <property type="entry name" value="FR_SDR_e"/>
    <property type="match status" value="1"/>
</dbReference>
<dbReference type="PANTHER" id="PTHR10366:SF831">
    <property type="entry name" value="NAD-DEPENDENT EPIMERASE_DEHYDRATASE DOMAIN-CONTAINING PROTEIN"/>
    <property type="match status" value="1"/>
</dbReference>
<dbReference type="Gene3D" id="3.40.50.720">
    <property type="entry name" value="NAD(P)-binding Rossmann-like Domain"/>
    <property type="match status" value="1"/>
</dbReference>
<dbReference type="SUPFAM" id="SSF51735">
    <property type="entry name" value="NAD(P)-binding Rossmann-fold domains"/>
    <property type="match status" value="1"/>
</dbReference>
<accession>A0AA38ZBF1</accession>
<dbReference type="EMBL" id="JARBHA010000012">
    <property type="protein sequence ID" value="KAJ9685905.1"/>
    <property type="molecule type" value="Genomic_DNA"/>
</dbReference>
<organism evidence="4 5">
    <name type="scientific">Vitis rotundifolia</name>
    <name type="common">Muscadine grape</name>
    <dbReference type="NCBI Taxonomy" id="103349"/>
    <lineage>
        <taxon>Eukaryota</taxon>
        <taxon>Viridiplantae</taxon>
        <taxon>Streptophyta</taxon>
        <taxon>Embryophyta</taxon>
        <taxon>Tracheophyta</taxon>
        <taxon>Spermatophyta</taxon>
        <taxon>Magnoliopsida</taxon>
        <taxon>eudicotyledons</taxon>
        <taxon>Gunneridae</taxon>
        <taxon>Pentapetalae</taxon>
        <taxon>rosids</taxon>
        <taxon>Vitales</taxon>
        <taxon>Vitaceae</taxon>
        <taxon>Viteae</taxon>
        <taxon>Vitis</taxon>
    </lineage>
</organism>
<protein>
    <recommendedName>
        <fullName evidence="3">NAD-dependent epimerase/dehydratase domain-containing protein</fullName>
    </recommendedName>
</protein>
<name>A0AA38ZBF1_VITRO</name>
<evidence type="ECO:0000256" key="1">
    <source>
        <dbReference type="ARBA" id="ARBA00022857"/>
    </source>
</evidence>
<reference evidence="4 5" key="1">
    <citation type="journal article" date="2023" name="BMC Biotechnol.">
        <title>Vitis rotundifolia cv Carlos genome sequencing.</title>
        <authorList>
            <person name="Huff M."/>
            <person name="Hulse-Kemp A."/>
            <person name="Scheffler B."/>
            <person name="Youngblood R."/>
            <person name="Simpson S."/>
            <person name="Babiker E."/>
            <person name="Staton M."/>
        </authorList>
    </citation>
    <scope>NUCLEOTIDE SEQUENCE [LARGE SCALE GENOMIC DNA]</scope>
    <source>
        <tissue evidence="4">Leaf</tissue>
    </source>
</reference>
<comment type="caution">
    <text evidence="4">The sequence shown here is derived from an EMBL/GenBank/DDBJ whole genome shotgun (WGS) entry which is preliminary data.</text>
</comment>
<evidence type="ECO:0000313" key="5">
    <source>
        <dbReference type="Proteomes" id="UP001168098"/>
    </source>
</evidence>
<dbReference type="PANTHER" id="PTHR10366">
    <property type="entry name" value="NAD DEPENDENT EPIMERASE/DEHYDRATASE"/>
    <property type="match status" value="1"/>
</dbReference>
<feature type="domain" description="NAD-dependent epimerase/dehydratase" evidence="3">
    <location>
        <begin position="20"/>
        <end position="257"/>
    </location>
</feature>
<evidence type="ECO:0000313" key="4">
    <source>
        <dbReference type="EMBL" id="KAJ9685905.1"/>
    </source>
</evidence>
<keyword evidence="5" id="KW-1185">Reference proteome</keyword>
<keyword evidence="1" id="KW-0521">NADP</keyword>
<dbReference type="GO" id="GO:0016616">
    <property type="term" value="F:oxidoreductase activity, acting on the CH-OH group of donors, NAD or NADP as acceptor"/>
    <property type="evidence" value="ECO:0007669"/>
    <property type="project" value="TreeGrafter"/>
</dbReference>
<dbReference type="AlphaFoldDB" id="A0AA38ZBF1"/>
<sequence length="333" mass="37493">MLIYLCYSRGKKEMGEKKRVCVTGAGGYVASWVVKLLLSKGFIVHGTVRYPYDERNSHLKKLEKASENLKLFKADLMDFQGLFAATDGCTGVFHIASPVPSAKVSNPQLEVVEPAVIGTRNIIKACEMAKVKKLVVVSSLAAVVLNPKWPKDRPKDEECWSDPEFCKTIEYPYFLSKTLAESEALEYAKTSEFNIVTVCPSLVLGPMLQSTLNATSAFLLSYLKDGHELVENKDRPVIDARDLAEAILLVYEKPEAHGRYICSSYTISTQELVEKLKSMYPNYSYPKSYIEVEEHLKLSSQKLQSLGWKYRPLEETLVDAVKSFEEKGFLPKH</sequence>
<dbReference type="InterPro" id="IPR036291">
    <property type="entry name" value="NAD(P)-bd_dom_sf"/>
</dbReference>
<dbReference type="Pfam" id="PF01370">
    <property type="entry name" value="Epimerase"/>
    <property type="match status" value="1"/>
</dbReference>
<dbReference type="FunFam" id="3.40.50.720:FF:000382">
    <property type="entry name" value="NAD(P)-binding Rossmann-fold superfamily protein"/>
    <property type="match status" value="1"/>
</dbReference>
<dbReference type="InterPro" id="IPR001509">
    <property type="entry name" value="Epimerase_deHydtase"/>
</dbReference>
<keyword evidence="2" id="KW-0560">Oxidoreductase</keyword>
<gene>
    <name evidence="4" type="ORF">PVL29_015002</name>
</gene>
<dbReference type="InterPro" id="IPR050425">
    <property type="entry name" value="NAD(P)_dehydrat-like"/>
</dbReference>
<evidence type="ECO:0000259" key="3">
    <source>
        <dbReference type="Pfam" id="PF01370"/>
    </source>
</evidence>
<evidence type="ECO:0000256" key="2">
    <source>
        <dbReference type="ARBA" id="ARBA00023002"/>
    </source>
</evidence>
<proteinExistence type="predicted"/>